<dbReference type="EMBL" id="QNZM01000134">
    <property type="protein sequence ID" value="RTZ80948.1"/>
    <property type="molecule type" value="Genomic_DNA"/>
</dbReference>
<dbReference type="AlphaFoldDB" id="A0A432GBH0"/>
<organism evidence="1 2">
    <name type="scientific">SAR324 cluster bacterium</name>
    <dbReference type="NCBI Taxonomy" id="2024889"/>
    <lineage>
        <taxon>Bacteria</taxon>
        <taxon>Deltaproteobacteria</taxon>
        <taxon>SAR324 cluster</taxon>
    </lineage>
</organism>
<comment type="caution">
    <text evidence="1">The sequence shown here is derived from an EMBL/GenBank/DDBJ whole genome shotgun (WGS) entry which is preliminary data.</text>
</comment>
<sequence>METNFSPIENYPFLSPFIFTENPEELEVHKEALLKQLEEVWRPLAIDSCQSIEYLTAREKVFAGVIEEYYREQYKKIVESSLCTNNSFDTLSKNTRLLDSIIHTA</sequence>
<gene>
    <name evidence="1" type="ORF">DSY98_03500</name>
</gene>
<evidence type="ECO:0000313" key="1">
    <source>
        <dbReference type="EMBL" id="RTZ80948.1"/>
    </source>
</evidence>
<proteinExistence type="predicted"/>
<evidence type="ECO:0000313" key="2">
    <source>
        <dbReference type="Proteomes" id="UP000286732"/>
    </source>
</evidence>
<name>A0A432GBH0_9DELT</name>
<accession>A0A432GBH0</accession>
<feature type="non-terminal residue" evidence="1">
    <location>
        <position position="105"/>
    </location>
</feature>
<protein>
    <submittedName>
        <fullName evidence="1">Uncharacterized protein</fullName>
    </submittedName>
</protein>
<reference evidence="1 2" key="1">
    <citation type="submission" date="2018-06" db="EMBL/GenBank/DDBJ databases">
        <title>Combined omics and stable isotope probing to characterize newly discovered Mariana Back-Arc vent microbial communities.</title>
        <authorList>
            <person name="Trembath-Reichert E."/>
            <person name="Huber J.A."/>
        </authorList>
    </citation>
    <scope>NUCLEOTIDE SEQUENCE [LARGE SCALE GENOMIC DNA]</scope>
    <source>
        <strain evidence="1">MAG 63_2</strain>
    </source>
</reference>
<dbReference type="Proteomes" id="UP000286732">
    <property type="component" value="Unassembled WGS sequence"/>
</dbReference>